<evidence type="ECO:0000313" key="1">
    <source>
        <dbReference type="EMBL" id="MCR0982474.1"/>
    </source>
</evidence>
<dbReference type="RefSeq" id="WP_257716142.1">
    <property type="nucleotide sequence ID" value="NZ_JANJOU010000007.1"/>
</dbReference>
<gene>
    <name evidence="1" type="ORF">NRP21_10470</name>
</gene>
<organism evidence="1 2">
    <name type="scientific">Roseomonas populi</name>
    <dbReference type="NCBI Taxonomy" id="3121582"/>
    <lineage>
        <taxon>Bacteria</taxon>
        <taxon>Pseudomonadati</taxon>
        <taxon>Pseudomonadota</taxon>
        <taxon>Alphaproteobacteria</taxon>
        <taxon>Acetobacterales</taxon>
        <taxon>Roseomonadaceae</taxon>
        <taxon>Roseomonas</taxon>
    </lineage>
</organism>
<protein>
    <recommendedName>
        <fullName evidence="3">STAS domain-containing protein</fullName>
    </recommendedName>
</protein>
<keyword evidence="2" id="KW-1185">Reference proteome</keyword>
<reference evidence="1 2" key="1">
    <citation type="submission" date="2022-06" db="EMBL/GenBank/DDBJ databases">
        <title>Roseomonas CN29.</title>
        <authorList>
            <person name="Cheng Y."/>
            <person name="He X."/>
        </authorList>
    </citation>
    <scope>NUCLEOTIDE SEQUENCE [LARGE SCALE GENOMIC DNA]</scope>
    <source>
        <strain evidence="1 2">CN29</strain>
    </source>
</reference>
<proteinExistence type="predicted"/>
<accession>A0ABT1X664</accession>
<dbReference type="Proteomes" id="UP001524642">
    <property type="component" value="Unassembled WGS sequence"/>
</dbReference>
<evidence type="ECO:0008006" key="3">
    <source>
        <dbReference type="Google" id="ProtNLM"/>
    </source>
</evidence>
<dbReference type="EMBL" id="JANJOU010000007">
    <property type="protein sequence ID" value="MCR0982474.1"/>
    <property type="molecule type" value="Genomic_DNA"/>
</dbReference>
<comment type="caution">
    <text evidence="1">The sequence shown here is derived from an EMBL/GenBank/DDBJ whole genome shotgun (WGS) entry which is preliminary data.</text>
</comment>
<evidence type="ECO:0000313" key="2">
    <source>
        <dbReference type="Proteomes" id="UP001524642"/>
    </source>
</evidence>
<name>A0ABT1X664_9PROT</name>
<sequence length="95" mass="10040">MTLCLVLHELPEGGAETLEAAIWELSESHFTLTGGMLVETSVSAGYLLSHLNMALRRAALEGPLLVSEVQDALHMSGLGPAVKDWVRGALEQAAG</sequence>